<keyword evidence="1" id="KW-0812">Transmembrane</keyword>
<sequence length="242" mass="28334">MNKDFEDNSPDFTRRKKILKVILFLLLISLIILVVQLFLKENLFYFQENFKLISYFAVYNLLILYIIIRLDLYVSTKRIKESKKVEVPNEFRVDAFKQTGSIILHIIVLIIFVFIVVVGVVAKVGIFAIIFGLFGAGIIFYFLSIISIMIKSRKYSLEAKNRNIKIFCKNQEIRVFEIKDISFVAFSGSGRQKVKRGDYPIMEIYSIKGEKILKIPLSLKNYWILKKYFLKYGVNIEDSYSL</sequence>
<feature type="transmembrane region" description="Helical" evidence="1">
    <location>
        <begin position="102"/>
        <end position="122"/>
    </location>
</feature>
<organism evidence="2 3">
    <name type="scientific">Fusobacterium simiae</name>
    <dbReference type="NCBI Taxonomy" id="855"/>
    <lineage>
        <taxon>Bacteria</taxon>
        <taxon>Fusobacteriati</taxon>
        <taxon>Fusobacteriota</taxon>
        <taxon>Fusobacteriia</taxon>
        <taxon>Fusobacteriales</taxon>
        <taxon>Fusobacteriaceae</taxon>
        <taxon>Fusobacterium</taxon>
    </lineage>
</organism>
<comment type="caution">
    <text evidence="2">The sequence shown here is derived from an EMBL/GenBank/DDBJ whole genome shotgun (WGS) entry which is preliminary data.</text>
</comment>
<evidence type="ECO:0000313" key="2">
    <source>
        <dbReference type="EMBL" id="MCY7008425.1"/>
    </source>
</evidence>
<proteinExistence type="predicted"/>
<accession>A0ABT4DIJ7</accession>
<name>A0ABT4DIJ7_FUSSI</name>
<feature type="transmembrane region" description="Helical" evidence="1">
    <location>
        <begin position="21"/>
        <end position="40"/>
    </location>
</feature>
<dbReference type="Proteomes" id="UP001062738">
    <property type="component" value="Unassembled WGS sequence"/>
</dbReference>
<feature type="transmembrane region" description="Helical" evidence="1">
    <location>
        <begin position="52"/>
        <end position="74"/>
    </location>
</feature>
<protein>
    <submittedName>
        <fullName evidence="2">Uncharacterized protein</fullName>
    </submittedName>
</protein>
<dbReference type="RefSeq" id="WP_265152324.1">
    <property type="nucleotide sequence ID" value="NZ_JAOXXL010000019.1"/>
</dbReference>
<keyword evidence="1" id="KW-0472">Membrane</keyword>
<reference evidence="2" key="1">
    <citation type="submission" date="2022-09" db="EMBL/GenBank/DDBJ databases">
        <authorList>
            <person name="Zoaiter M."/>
        </authorList>
    </citation>
    <scope>NUCLEOTIDE SEQUENCE</scope>
    <source>
        <strain evidence="2">DSM 19848</strain>
    </source>
</reference>
<feature type="transmembrane region" description="Helical" evidence="1">
    <location>
        <begin position="128"/>
        <end position="150"/>
    </location>
</feature>
<dbReference type="EMBL" id="JAOXXL010000019">
    <property type="protein sequence ID" value="MCY7008425.1"/>
    <property type="molecule type" value="Genomic_DNA"/>
</dbReference>
<gene>
    <name evidence="2" type="ORF">OCK72_07115</name>
</gene>
<evidence type="ECO:0000256" key="1">
    <source>
        <dbReference type="SAM" id="Phobius"/>
    </source>
</evidence>
<keyword evidence="1" id="KW-1133">Transmembrane helix</keyword>
<evidence type="ECO:0000313" key="3">
    <source>
        <dbReference type="Proteomes" id="UP001062738"/>
    </source>
</evidence>
<keyword evidence="3" id="KW-1185">Reference proteome</keyword>